<dbReference type="Pfam" id="PF24883">
    <property type="entry name" value="NPHP3_N"/>
    <property type="match status" value="1"/>
</dbReference>
<gene>
    <name evidence="3" type="ORF">FA13DRAFT_1814484</name>
</gene>
<dbReference type="SUPFAM" id="SSF52540">
    <property type="entry name" value="P-loop containing nucleoside triphosphate hydrolases"/>
    <property type="match status" value="1"/>
</dbReference>
<organism evidence="3 4">
    <name type="scientific">Coprinellus micaceus</name>
    <name type="common">Glistening ink-cap mushroom</name>
    <name type="synonym">Coprinus micaceus</name>
    <dbReference type="NCBI Taxonomy" id="71717"/>
    <lineage>
        <taxon>Eukaryota</taxon>
        <taxon>Fungi</taxon>
        <taxon>Dikarya</taxon>
        <taxon>Basidiomycota</taxon>
        <taxon>Agaricomycotina</taxon>
        <taxon>Agaricomycetes</taxon>
        <taxon>Agaricomycetidae</taxon>
        <taxon>Agaricales</taxon>
        <taxon>Agaricineae</taxon>
        <taxon>Psathyrellaceae</taxon>
        <taxon>Coprinellus</taxon>
    </lineage>
</organism>
<dbReference type="InterPro" id="IPR027417">
    <property type="entry name" value="P-loop_NTPase"/>
</dbReference>
<dbReference type="InterPro" id="IPR056884">
    <property type="entry name" value="NPHP3-like_N"/>
</dbReference>
<keyword evidence="4" id="KW-1185">Reference proteome</keyword>
<dbReference type="OrthoDB" id="4760524at2759"/>
<protein>
    <recommendedName>
        <fullName evidence="2">Nephrocystin 3-like N-terminal domain-containing protein</fullName>
    </recommendedName>
</protein>
<evidence type="ECO:0000313" key="3">
    <source>
        <dbReference type="EMBL" id="TEB30679.1"/>
    </source>
</evidence>
<dbReference type="Gene3D" id="3.40.50.300">
    <property type="entry name" value="P-loop containing nucleotide triphosphate hydrolases"/>
    <property type="match status" value="1"/>
</dbReference>
<evidence type="ECO:0000313" key="4">
    <source>
        <dbReference type="Proteomes" id="UP000298030"/>
    </source>
</evidence>
<dbReference type="Proteomes" id="UP000298030">
    <property type="component" value="Unassembled WGS sequence"/>
</dbReference>
<evidence type="ECO:0000259" key="2">
    <source>
        <dbReference type="Pfam" id="PF24883"/>
    </source>
</evidence>
<sequence length="593" mass="66937">MSSPSYFTNARDFHIQTFSVTNVGSTSGGNAFEYLHNNIAIDAVHNSEERYDAPKCHAKTRKAVQEEILGWIMHSGEGDPKPMKILWLTGPAGAGKTAIAGSIADTCHELGILAGSFFFASFTGSERRRSKRYLMATLVYHLILPLDGQHPLRRAILSAIQQDPSIFRRQLREQVKVLLVKPFSDSRHQFNATSLPSAFKDSHEARLENKKDQEEILSALLYATCDRNFPFRFVIASRPEQIRSRYRLPLSWPPAGDIERIVDAASGQLIYAATILRFLQKTRHNQGPQALLRTILDWQSQDGISAFDWSTPSAPASFVNQVLQEFEGQGVFLLESLSSLVKIPLPEDESSPYKIYHKLLFDFLIRRARSAALLYSEINLLKFGFRIRTGMASYAISYELAKCDVAWWVHRVVQVMDEDLAHEPIYAWFETIHKPASTIPGNCLPSCNHWRSNIIRTCKALGWQTPNEIALLREAMCYACGHGRPPESYFDFHPYFKPISQETGSIPPLPAVTTWLPRRWRSQYDAEVQGYGAQNALLTHSALSSVIKGIRTEMGIEVEDLVLTLNEATKRLEVRDALERVFAKVLSLVQAAQ</sequence>
<evidence type="ECO:0000256" key="1">
    <source>
        <dbReference type="ARBA" id="ARBA00022737"/>
    </source>
</evidence>
<proteinExistence type="predicted"/>
<name>A0A4Y7TAT3_COPMI</name>
<dbReference type="EMBL" id="QPFP01000022">
    <property type="protein sequence ID" value="TEB30679.1"/>
    <property type="molecule type" value="Genomic_DNA"/>
</dbReference>
<dbReference type="AlphaFoldDB" id="A0A4Y7TAT3"/>
<reference evidence="3 4" key="1">
    <citation type="journal article" date="2019" name="Nat. Ecol. Evol.">
        <title>Megaphylogeny resolves global patterns of mushroom evolution.</title>
        <authorList>
            <person name="Varga T."/>
            <person name="Krizsan K."/>
            <person name="Foldi C."/>
            <person name="Dima B."/>
            <person name="Sanchez-Garcia M."/>
            <person name="Sanchez-Ramirez S."/>
            <person name="Szollosi G.J."/>
            <person name="Szarkandi J.G."/>
            <person name="Papp V."/>
            <person name="Albert L."/>
            <person name="Andreopoulos W."/>
            <person name="Angelini C."/>
            <person name="Antonin V."/>
            <person name="Barry K.W."/>
            <person name="Bougher N.L."/>
            <person name="Buchanan P."/>
            <person name="Buyck B."/>
            <person name="Bense V."/>
            <person name="Catcheside P."/>
            <person name="Chovatia M."/>
            <person name="Cooper J."/>
            <person name="Damon W."/>
            <person name="Desjardin D."/>
            <person name="Finy P."/>
            <person name="Geml J."/>
            <person name="Haridas S."/>
            <person name="Hughes K."/>
            <person name="Justo A."/>
            <person name="Karasinski D."/>
            <person name="Kautmanova I."/>
            <person name="Kiss B."/>
            <person name="Kocsube S."/>
            <person name="Kotiranta H."/>
            <person name="LaButti K.M."/>
            <person name="Lechner B.E."/>
            <person name="Liimatainen K."/>
            <person name="Lipzen A."/>
            <person name="Lukacs Z."/>
            <person name="Mihaltcheva S."/>
            <person name="Morgado L.N."/>
            <person name="Niskanen T."/>
            <person name="Noordeloos M.E."/>
            <person name="Ohm R.A."/>
            <person name="Ortiz-Santana B."/>
            <person name="Ovrebo C."/>
            <person name="Racz N."/>
            <person name="Riley R."/>
            <person name="Savchenko A."/>
            <person name="Shiryaev A."/>
            <person name="Soop K."/>
            <person name="Spirin V."/>
            <person name="Szebenyi C."/>
            <person name="Tomsovsky M."/>
            <person name="Tulloss R.E."/>
            <person name="Uehling J."/>
            <person name="Grigoriev I.V."/>
            <person name="Vagvolgyi C."/>
            <person name="Papp T."/>
            <person name="Martin F.M."/>
            <person name="Miettinen O."/>
            <person name="Hibbett D.S."/>
            <person name="Nagy L.G."/>
        </authorList>
    </citation>
    <scope>NUCLEOTIDE SEQUENCE [LARGE SCALE GENOMIC DNA]</scope>
    <source>
        <strain evidence="3 4">FP101781</strain>
    </source>
</reference>
<comment type="caution">
    <text evidence="3">The sequence shown here is derived from an EMBL/GenBank/DDBJ whole genome shotgun (WGS) entry which is preliminary data.</text>
</comment>
<accession>A0A4Y7TAT3</accession>
<feature type="domain" description="Nephrocystin 3-like N-terminal" evidence="2">
    <location>
        <begin position="80"/>
        <end position="195"/>
    </location>
</feature>
<keyword evidence="1" id="KW-0677">Repeat</keyword>